<evidence type="ECO:0000313" key="13">
    <source>
        <dbReference type="EMBL" id="KOX89842.1"/>
    </source>
</evidence>
<comment type="function">
    <text evidence="9 12">This protein binds specifically to 23S rRNA; its binding is stimulated by other ribosomal proteins, e.g., L4, L17, and L20. It is important during the early stages of 50S assembly. It makes multiple contacts with different domains of the 23S rRNA in the assembled 50S subunit and ribosome.</text>
</comment>
<evidence type="ECO:0000256" key="1">
    <source>
        <dbReference type="ARBA" id="ARBA00009451"/>
    </source>
</evidence>
<dbReference type="InterPro" id="IPR047867">
    <property type="entry name" value="Ribosomal_uL22_bac/org-type"/>
</dbReference>
<dbReference type="CDD" id="cd00336">
    <property type="entry name" value="Ribosomal_L22"/>
    <property type="match status" value="1"/>
</dbReference>
<evidence type="ECO:0000256" key="2">
    <source>
        <dbReference type="ARBA" id="ARBA00011838"/>
    </source>
</evidence>
<dbReference type="SUPFAM" id="SSF54843">
    <property type="entry name" value="Ribosomal protein L22"/>
    <property type="match status" value="1"/>
</dbReference>
<comment type="function">
    <text evidence="7">This protein binds specifically to 23S rRNA; its binding is stimulated by other ribosomal proteins, e.g. L4, L17, and L20. It is important during the early stages of 50S assembly. It makes multiple contacts with different domains of the 23S rRNA in the assembled 50S subunit and ribosome.</text>
</comment>
<dbReference type="EMBL" id="LHCI01000106">
    <property type="protein sequence ID" value="KOX89842.1"/>
    <property type="molecule type" value="Genomic_DNA"/>
</dbReference>
<sequence length="113" mass="12651">MEAKAIARYVRIAPRKVRLVVDLIRGKSLEEARAILRYTNKRGAYHVAKVLESAAANAVNNHDMLEDRLFVKAAFVDEGPALKRVLPRARGRADIVKKKTSHITIILGEKHGK</sequence>
<dbReference type="InterPro" id="IPR001063">
    <property type="entry name" value="Ribosomal_uL22"/>
</dbReference>
<dbReference type="PROSITE" id="PS00464">
    <property type="entry name" value="RIBOSOMAL_L22"/>
    <property type="match status" value="1"/>
</dbReference>
<dbReference type="Pfam" id="PF00237">
    <property type="entry name" value="Ribosomal_L22"/>
    <property type="match status" value="1"/>
</dbReference>
<evidence type="ECO:0000256" key="10">
    <source>
        <dbReference type="RuleBase" id="RU004005"/>
    </source>
</evidence>
<evidence type="ECO:0000256" key="7">
    <source>
        <dbReference type="ARBA" id="ARBA00025084"/>
    </source>
</evidence>
<comment type="function">
    <text evidence="9">The globular domain of the protein is located near the polypeptide exit tunnel on the outside of the subunit, while an extended beta-hairpin is found that lines the wall of the exit tunnel in the center of the 70S ribosome.</text>
</comment>
<dbReference type="Proteomes" id="UP000037685">
    <property type="component" value="Unassembled WGS sequence"/>
</dbReference>
<dbReference type="PATRIC" id="fig|271.14.peg.1101"/>
<evidence type="ECO:0000256" key="6">
    <source>
        <dbReference type="ARBA" id="ARBA00023274"/>
    </source>
</evidence>
<comment type="similarity">
    <text evidence="1 9 10">Belongs to the universal ribosomal protein uL22 family.</text>
</comment>
<dbReference type="InterPro" id="IPR005727">
    <property type="entry name" value="Ribosomal_uL22_bac/chlpt-type"/>
</dbReference>
<comment type="caution">
    <text evidence="13">The sequence shown here is derived from an EMBL/GenBank/DDBJ whole genome shotgun (WGS) entry which is preliminary data.</text>
</comment>
<dbReference type="AlphaFoldDB" id="A0A0M9ADN3"/>
<dbReference type="FunFam" id="3.90.470.10:FF:000011">
    <property type="entry name" value="50S ribosomal protein L22"/>
    <property type="match status" value="1"/>
</dbReference>
<dbReference type="GO" id="GO:0022625">
    <property type="term" value="C:cytosolic large ribosomal subunit"/>
    <property type="evidence" value="ECO:0007669"/>
    <property type="project" value="TreeGrafter"/>
</dbReference>
<keyword evidence="4 9" id="KW-0694">RNA-binding</keyword>
<gene>
    <name evidence="9 13" type="primary">rplV</name>
    <name evidence="13" type="ORF">BVI061214_01025</name>
</gene>
<dbReference type="GO" id="GO:0019843">
    <property type="term" value="F:rRNA binding"/>
    <property type="evidence" value="ECO:0007669"/>
    <property type="project" value="UniProtKB-UniRule"/>
</dbReference>
<evidence type="ECO:0000313" key="14">
    <source>
        <dbReference type="Proteomes" id="UP000037685"/>
    </source>
</evidence>
<dbReference type="RefSeq" id="WP_003043868.1">
    <property type="nucleotide sequence ID" value="NZ_LHCI01000106.1"/>
</dbReference>
<evidence type="ECO:0000256" key="5">
    <source>
        <dbReference type="ARBA" id="ARBA00022980"/>
    </source>
</evidence>
<name>A0A0M9ADN3_THEAQ</name>
<evidence type="ECO:0000256" key="3">
    <source>
        <dbReference type="ARBA" id="ARBA00022730"/>
    </source>
</evidence>
<dbReference type="HAMAP" id="MF_01331_B">
    <property type="entry name" value="Ribosomal_uL22_B"/>
    <property type="match status" value="1"/>
</dbReference>
<proteinExistence type="inferred from homology"/>
<evidence type="ECO:0000256" key="4">
    <source>
        <dbReference type="ARBA" id="ARBA00022884"/>
    </source>
</evidence>
<evidence type="ECO:0000256" key="9">
    <source>
        <dbReference type="HAMAP-Rule" id="MF_01331"/>
    </source>
</evidence>
<dbReference type="PANTHER" id="PTHR13501">
    <property type="entry name" value="CHLOROPLAST 50S RIBOSOMAL PROTEIN L22-RELATED"/>
    <property type="match status" value="1"/>
</dbReference>
<evidence type="ECO:0000256" key="11">
    <source>
        <dbReference type="RuleBase" id="RU004006"/>
    </source>
</evidence>
<organism evidence="13 14">
    <name type="scientific">Thermus aquaticus</name>
    <dbReference type="NCBI Taxonomy" id="271"/>
    <lineage>
        <taxon>Bacteria</taxon>
        <taxon>Thermotogati</taxon>
        <taxon>Deinococcota</taxon>
        <taxon>Deinococci</taxon>
        <taxon>Thermales</taxon>
        <taxon>Thermaceae</taxon>
        <taxon>Thermus</taxon>
    </lineage>
</organism>
<keyword evidence="5 9" id="KW-0689">Ribosomal protein</keyword>
<keyword evidence="6 9" id="KW-0687">Ribonucleoprotein</keyword>
<accession>A0A0M9ADN3</accession>
<protein>
    <recommendedName>
        <fullName evidence="8 9">Large ribosomal subunit protein uL22</fullName>
    </recommendedName>
</protein>
<evidence type="ECO:0000256" key="8">
    <source>
        <dbReference type="ARBA" id="ARBA00035207"/>
    </source>
</evidence>
<reference evidence="13 14" key="1">
    <citation type="submission" date="2015-07" db="EMBL/GenBank/DDBJ databases">
        <authorList>
            <person name="Noorani M."/>
        </authorList>
    </citation>
    <scope>NUCLEOTIDE SEQUENCE [LARGE SCALE GENOMIC DNA]</scope>
    <source>
        <strain evidence="14">ATCC 25104 / DSM 625 / JCM 10724 / NBRC 103206 / NCIMB 11243 / YT-1</strain>
    </source>
</reference>
<keyword evidence="3 9" id="KW-0699">rRNA-binding</keyword>
<dbReference type="GO" id="GO:0006412">
    <property type="term" value="P:translation"/>
    <property type="evidence" value="ECO:0007669"/>
    <property type="project" value="UniProtKB-UniRule"/>
</dbReference>
<comment type="subunit">
    <text evidence="2 9 11">Part of the 50S ribosomal subunit.</text>
</comment>
<dbReference type="InterPro" id="IPR036394">
    <property type="entry name" value="Ribosomal_uL22_sf"/>
</dbReference>
<dbReference type="NCBIfam" id="TIGR01044">
    <property type="entry name" value="rplV_bact"/>
    <property type="match status" value="1"/>
</dbReference>
<dbReference type="Gene3D" id="3.90.470.10">
    <property type="entry name" value="Ribosomal protein L22/L17"/>
    <property type="match status" value="1"/>
</dbReference>
<dbReference type="PANTHER" id="PTHR13501:SF8">
    <property type="entry name" value="LARGE RIBOSOMAL SUBUNIT PROTEIN UL22M"/>
    <property type="match status" value="1"/>
</dbReference>
<dbReference type="InterPro" id="IPR018260">
    <property type="entry name" value="Ribosomal_uL22_CS"/>
</dbReference>
<dbReference type="GO" id="GO:0003735">
    <property type="term" value="F:structural constituent of ribosome"/>
    <property type="evidence" value="ECO:0007669"/>
    <property type="project" value="InterPro"/>
</dbReference>
<evidence type="ECO:0000256" key="12">
    <source>
        <dbReference type="RuleBase" id="RU004008"/>
    </source>
</evidence>